<dbReference type="EMBL" id="CAJNOJ010000556">
    <property type="protein sequence ID" value="CAF1483717.1"/>
    <property type="molecule type" value="Genomic_DNA"/>
</dbReference>
<feature type="transmembrane region" description="Helical" evidence="1">
    <location>
        <begin position="12"/>
        <end position="40"/>
    </location>
</feature>
<evidence type="ECO:0000313" key="4">
    <source>
        <dbReference type="Proteomes" id="UP000663828"/>
    </source>
</evidence>
<dbReference type="Proteomes" id="UP000663828">
    <property type="component" value="Unassembled WGS sequence"/>
</dbReference>
<feature type="transmembrane region" description="Helical" evidence="1">
    <location>
        <begin position="119"/>
        <end position="146"/>
    </location>
</feature>
<dbReference type="EMBL" id="CAJNOR010002855">
    <property type="protein sequence ID" value="CAF1349201.1"/>
    <property type="molecule type" value="Genomic_DNA"/>
</dbReference>
<keyword evidence="1" id="KW-1133">Transmembrane helix</keyword>
<sequence length="333" mass="37483">MVLFPQSGFGRFLLFVIILSVISYLTLNIVSFAGTSWITYTDTTIRFGLWRVCDTSSSGLCNQWADSTYTSNITNFVMGTSKPTFIQSCQALEIISLIFYIVAAVLIIFGILDLGGLSYVLMFAAAAALLFICIVFISATLGVMSVQGRSGHIAYLDWAWWNGLVGLIMTIVCFFALIIFILDMKFSPTNSHIPTRTKKSVQQNVWGNVPIGPYGMAPPIVQPEPYGISQLVYPMYNQYPYEPNSYAQNYSSEYVPPPALPHHYDYNNYSQQAPYYPVENPMITYGNSYYSQPYYSESPSPLITALARQYVSDINDAQYRNHLADPYIINNYL</sequence>
<dbReference type="Gene3D" id="1.20.140.150">
    <property type="match status" value="1"/>
</dbReference>
<comment type="caution">
    <text evidence="2">The sequence shown here is derived from an EMBL/GenBank/DDBJ whole genome shotgun (WGS) entry which is preliminary data.</text>
</comment>
<feature type="transmembrane region" description="Helical" evidence="1">
    <location>
        <begin position="94"/>
        <end position="112"/>
    </location>
</feature>
<evidence type="ECO:0000313" key="3">
    <source>
        <dbReference type="EMBL" id="CAF1483717.1"/>
    </source>
</evidence>
<dbReference type="Proteomes" id="UP000663852">
    <property type="component" value="Unassembled WGS sequence"/>
</dbReference>
<keyword evidence="1" id="KW-0472">Membrane</keyword>
<organism evidence="2 4">
    <name type="scientific">Adineta ricciae</name>
    <name type="common">Rotifer</name>
    <dbReference type="NCBI Taxonomy" id="249248"/>
    <lineage>
        <taxon>Eukaryota</taxon>
        <taxon>Metazoa</taxon>
        <taxon>Spiralia</taxon>
        <taxon>Gnathifera</taxon>
        <taxon>Rotifera</taxon>
        <taxon>Eurotatoria</taxon>
        <taxon>Bdelloidea</taxon>
        <taxon>Adinetida</taxon>
        <taxon>Adinetidae</taxon>
        <taxon>Adineta</taxon>
    </lineage>
</organism>
<accession>A0A815H4N4</accession>
<evidence type="ECO:0000313" key="2">
    <source>
        <dbReference type="EMBL" id="CAF1349201.1"/>
    </source>
</evidence>
<reference evidence="2" key="1">
    <citation type="submission" date="2021-02" db="EMBL/GenBank/DDBJ databases">
        <authorList>
            <person name="Nowell W R."/>
        </authorList>
    </citation>
    <scope>NUCLEOTIDE SEQUENCE</scope>
</reference>
<name>A0A815H4N4_ADIRI</name>
<feature type="transmembrane region" description="Helical" evidence="1">
    <location>
        <begin position="158"/>
        <end position="182"/>
    </location>
</feature>
<evidence type="ECO:0000256" key="1">
    <source>
        <dbReference type="SAM" id="Phobius"/>
    </source>
</evidence>
<proteinExistence type="predicted"/>
<gene>
    <name evidence="3" type="ORF">EDS130_LOCUS41593</name>
    <name evidence="2" type="ORF">XAT740_LOCUS31389</name>
</gene>
<keyword evidence="4" id="KW-1185">Reference proteome</keyword>
<protein>
    <submittedName>
        <fullName evidence="2">Uncharacterized protein</fullName>
    </submittedName>
</protein>
<dbReference type="AlphaFoldDB" id="A0A815H4N4"/>
<dbReference type="OrthoDB" id="10059301at2759"/>
<keyword evidence="1" id="KW-0812">Transmembrane</keyword>